<gene>
    <name evidence="9" type="ORF">Malapachy_2009</name>
</gene>
<name>A0A0M8MNI4_9BASI</name>
<dbReference type="GO" id="GO:0016607">
    <property type="term" value="C:nuclear speck"/>
    <property type="evidence" value="ECO:0007669"/>
    <property type="project" value="TreeGrafter"/>
</dbReference>
<organism evidence="9 10">
    <name type="scientific">Malassezia pachydermatis</name>
    <dbReference type="NCBI Taxonomy" id="77020"/>
    <lineage>
        <taxon>Eukaryota</taxon>
        <taxon>Fungi</taxon>
        <taxon>Dikarya</taxon>
        <taxon>Basidiomycota</taxon>
        <taxon>Ustilaginomycotina</taxon>
        <taxon>Malasseziomycetes</taxon>
        <taxon>Malasseziales</taxon>
        <taxon>Malasseziaceae</taxon>
        <taxon>Malassezia</taxon>
    </lineage>
</organism>
<evidence type="ECO:0000256" key="1">
    <source>
        <dbReference type="ARBA" id="ARBA00000885"/>
    </source>
</evidence>
<feature type="region of interest" description="Disordered" evidence="7">
    <location>
        <begin position="1"/>
        <end position="79"/>
    </location>
</feature>
<dbReference type="SUPFAM" id="SSF48371">
    <property type="entry name" value="ARM repeat"/>
    <property type="match status" value="1"/>
</dbReference>
<keyword evidence="10" id="KW-1185">Reference proteome</keyword>
<evidence type="ECO:0000256" key="5">
    <source>
        <dbReference type="ARBA" id="ARBA00022786"/>
    </source>
</evidence>
<dbReference type="InterPro" id="IPR016024">
    <property type="entry name" value="ARM-type_fold"/>
</dbReference>
<dbReference type="OrthoDB" id="423283at2759"/>
<dbReference type="Gene3D" id="3.30.2410.10">
    <property type="entry name" value="Hect, E3 ligase catalytic domain"/>
    <property type="match status" value="1"/>
</dbReference>
<accession>A0A0M8MNI4</accession>
<evidence type="ECO:0000256" key="3">
    <source>
        <dbReference type="ARBA" id="ARBA00012485"/>
    </source>
</evidence>
<dbReference type="PROSITE" id="PS50237">
    <property type="entry name" value="HECT"/>
    <property type="match status" value="1"/>
</dbReference>
<evidence type="ECO:0000256" key="4">
    <source>
        <dbReference type="ARBA" id="ARBA00022679"/>
    </source>
</evidence>
<dbReference type="GO" id="GO:0061630">
    <property type="term" value="F:ubiquitin protein ligase activity"/>
    <property type="evidence" value="ECO:0007669"/>
    <property type="project" value="UniProtKB-EC"/>
</dbReference>
<dbReference type="EMBL" id="LGAV01000005">
    <property type="protein sequence ID" value="KOS13677.1"/>
    <property type="molecule type" value="Genomic_DNA"/>
</dbReference>
<feature type="compositionally biased region" description="Acidic residues" evidence="7">
    <location>
        <begin position="14"/>
        <end position="53"/>
    </location>
</feature>
<keyword evidence="5 6" id="KW-0833">Ubl conjugation pathway</keyword>
<feature type="domain" description="HECT" evidence="8">
    <location>
        <begin position="1080"/>
        <end position="1398"/>
    </location>
</feature>
<dbReference type="Proteomes" id="UP000037751">
    <property type="component" value="Unassembled WGS sequence"/>
</dbReference>
<comment type="similarity">
    <text evidence="2">Belongs to the UPL family. K-HECT subfamily.</text>
</comment>
<dbReference type="PANTHER" id="PTHR45670:SF1">
    <property type="entry name" value="E3 UBIQUITIN-PROTEIN LIGASE HECTD1"/>
    <property type="match status" value="1"/>
</dbReference>
<proteinExistence type="inferred from homology"/>
<feature type="compositionally biased region" description="Acidic residues" evidence="7">
    <location>
        <begin position="64"/>
        <end position="75"/>
    </location>
</feature>
<reference evidence="9 10" key="1">
    <citation type="submission" date="2015-07" db="EMBL/GenBank/DDBJ databases">
        <title>Draft Genome Sequence of Malassezia furfur CBS1878 and Malassezia pachydermatis CBS1879.</title>
        <authorList>
            <person name="Triana S."/>
            <person name="Ohm R."/>
            <person name="Gonzalez A."/>
            <person name="DeCock H."/>
            <person name="Restrepo S."/>
            <person name="Celis A."/>
        </authorList>
    </citation>
    <scope>NUCLEOTIDE SEQUENCE [LARGE SCALE GENOMIC DNA]</scope>
    <source>
        <strain evidence="9 10">CBS 1879</strain>
    </source>
</reference>
<dbReference type="GeneID" id="28728379"/>
<feature type="active site" description="Glycyl thioester intermediate" evidence="6">
    <location>
        <position position="1365"/>
    </location>
</feature>
<dbReference type="VEuPathDB" id="FungiDB:Malapachy_2009"/>
<dbReference type="InterPro" id="IPR035983">
    <property type="entry name" value="Hect_E3_ubiquitin_ligase"/>
</dbReference>
<dbReference type="GO" id="GO:0000209">
    <property type="term" value="P:protein polyubiquitination"/>
    <property type="evidence" value="ECO:0007669"/>
    <property type="project" value="TreeGrafter"/>
</dbReference>
<feature type="compositionally biased region" description="Low complexity" evidence="7">
    <location>
        <begin position="845"/>
        <end position="855"/>
    </location>
</feature>
<comment type="caution">
    <text evidence="9">The sequence shown here is derived from an EMBL/GenBank/DDBJ whole genome shotgun (WGS) entry which is preliminary data.</text>
</comment>
<feature type="region of interest" description="Disordered" evidence="7">
    <location>
        <begin position="819"/>
        <end position="855"/>
    </location>
</feature>
<evidence type="ECO:0000259" key="8">
    <source>
        <dbReference type="PROSITE" id="PS50237"/>
    </source>
</evidence>
<evidence type="ECO:0000313" key="10">
    <source>
        <dbReference type="Proteomes" id="UP000037751"/>
    </source>
</evidence>
<dbReference type="InterPro" id="IPR011989">
    <property type="entry name" value="ARM-like"/>
</dbReference>
<dbReference type="SMART" id="SM00119">
    <property type="entry name" value="HECTc"/>
    <property type="match status" value="1"/>
</dbReference>
<dbReference type="Gene3D" id="1.25.10.10">
    <property type="entry name" value="Leucine-rich Repeat Variant"/>
    <property type="match status" value="1"/>
</dbReference>
<dbReference type="InterPro" id="IPR000569">
    <property type="entry name" value="HECT_dom"/>
</dbReference>
<evidence type="ECO:0000256" key="2">
    <source>
        <dbReference type="ARBA" id="ARBA00006331"/>
    </source>
</evidence>
<sequence length="1398" mass="154249">MRSRDTRSPSFDQPELEIEQDMDDAWYDEDEVVEMPLDDEDEDDEGEENDGDEGPPFAALDVDHDGEDGEDDDDFPAGMLGGGIGLDLRSLRSLLSGNTSRPFRDMLTALQRSAHEPSMRLLHLQELAERLSVTTEDAFLGAFPMKGLVSELLWTLGGPEPEGHAVHMEDLDDEDLAAALAASRGGDDSEGEAKMYACRCLAYMIEALPESSQIMVRMGLIPLLIAQLHDITFIDLAEQVLQTLDKLAPSHATLIIREGGLLAALQYLDFFSAYVQRTAMSIVAQCATHSTPSMASHAQAIVPILQQVLGYADARLVESACRAVCAMTERFATDEKVLSAWLTPLLAPLLALLARGVGAVSNHLPTFSPPLYADLLRSLSLAATMSTALAHDMWEHGLLDTLYILLTGATDTSMHVPQRALLQNLAQRPPMQIEAALRLLRDVLPQLPVDGIFDARSYSEKAYQQKRRRAEREGCEMGELDASLDEAPVRRLSAAALKQQRATEARADAQRAWPHFFENYATLMLPVFLDVYTALGAEDARHKILEVVLALLWYADVSTLGTVLEPLPLASFLTSILGSHEQESYTEAALQAVELLLLRLPYAAPLLREGTAWEVEQLAKAEPPHYRAKLVYERWRVWPADTAFKEAQHIQASLARLAERLKSSDALAAMDDVAAMLPRTTSFELQRAGMMEALYVCATSPAHPCELEARREKMRSVLSVCRASLWTTLHENLNHLADMPVVSAGGVASLTKQVRLRLEADEATARRLPRHFSSFTVSIHAIVTTQALHDFLKPKLELVLSSQGKEGLSGMLAALAAASGTPANSSQPESEDNTNDDEDEDEATQESSSKSYAAAAQSPSSAWHLSFRVNDVPMPLNATVYHCIPQTTSDEAMPTITYTLVRGAAPPVPPVPSPPRMPRSPGYEVALPPSVPTSAPYARTLQLLGALRDLWDDQVSDDDLVNTRLTAKLNQQLQEPLILASEAMPAWVKELPHTHSFLFAFETRLQYLRRTSLGYARMLSQFKQSSADEVVQALAQVPRQKVRIARDNLLPSAVKVLDLYSRGSSILEIEYFDEVGSGMGPTLEFYALVSKALQRVEVGMWRHDSHTESEYVSSPHGLFPMVTEDKDVVRLFRTLGQLVAKSLVDARIIDVPFHPLFWRAVLGRRVPCTLATLGSVDPALETSLSSLLRMPTDEVAALSLEPCFPGTDCVLPGWDQNTPIDGANIKTYVDAVITMALQSGIEKQLDAFRDGIAYVLPLSALDVFQSKELVVLFGQSQEDWDEATLLRTVVPDHGFTSDSTHFKDLLAILASFSLEERRTFLQWLTGSPRLPVGGFTALQPPLTVVRRLPDAPLQPDDYLPSVMTCVNYLKLPCYSSREKMKERLWTAMHEGLTSFHLS</sequence>
<dbReference type="Pfam" id="PF00632">
    <property type="entry name" value="HECT"/>
    <property type="match status" value="1"/>
</dbReference>
<keyword evidence="4" id="KW-0808">Transferase</keyword>
<dbReference type="SUPFAM" id="SSF56204">
    <property type="entry name" value="Hect, E3 ligase catalytic domain"/>
    <property type="match status" value="1"/>
</dbReference>
<dbReference type="Gene3D" id="3.90.1750.10">
    <property type="entry name" value="Hect, E3 ligase catalytic domains"/>
    <property type="match status" value="1"/>
</dbReference>
<feature type="compositionally biased region" description="Acidic residues" evidence="7">
    <location>
        <begin position="829"/>
        <end position="844"/>
    </location>
</feature>
<dbReference type="InterPro" id="IPR057948">
    <property type="entry name" value="TPR_TRIP12_N"/>
</dbReference>
<dbReference type="GO" id="GO:0043161">
    <property type="term" value="P:proteasome-mediated ubiquitin-dependent protein catabolic process"/>
    <property type="evidence" value="ECO:0007669"/>
    <property type="project" value="TreeGrafter"/>
</dbReference>
<comment type="catalytic activity">
    <reaction evidence="1">
        <text>S-ubiquitinyl-[E2 ubiquitin-conjugating enzyme]-L-cysteine + [acceptor protein]-L-lysine = [E2 ubiquitin-conjugating enzyme]-L-cysteine + N(6)-ubiquitinyl-[acceptor protein]-L-lysine.</text>
        <dbReference type="EC" id="2.3.2.26"/>
    </reaction>
</comment>
<dbReference type="Pfam" id="PF25579">
    <property type="entry name" value="TPR_TRIP12_N"/>
    <property type="match status" value="1"/>
</dbReference>
<evidence type="ECO:0000256" key="7">
    <source>
        <dbReference type="SAM" id="MobiDB-lite"/>
    </source>
</evidence>
<dbReference type="EC" id="2.3.2.26" evidence="3"/>
<keyword evidence="9" id="KW-0436">Ligase</keyword>
<dbReference type="RefSeq" id="XP_017991309.1">
    <property type="nucleotide sequence ID" value="XM_018136504.1"/>
</dbReference>
<dbReference type="InterPro" id="IPR045322">
    <property type="entry name" value="HECTD1/TRIP12-like"/>
</dbReference>
<evidence type="ECO:0000256" key="6">
    <source>
        <dbReference type="PROSITE-ProRule" id="PRU00104"/>
    </source>
</evidence>
<evidence type="ECO:0000313" key="9">
    <source>
        <dbReference type="EMBL" id="KOS13677.1"/>
    </source>
</evidence>
<protein>
    <recommendedName>
        <fullName evidence="3">HECT-type E3 ubiquitin transferase</fullName>
        <ecNumber evidence="3">2.3.2.26</ecNumber>
    </recommendedName>
</protein>
<dbReference type="PANTHER" id="PTHR45670">
    <property type="entry name" value="E3 UBIQUITIN-PROTEIN LIGASE TRIP12"/>
    <property type="match status" value="1"/>
</dbReference>
<dbReference type="GO" id="GO:0016874">
    <property type="term" value="F:ligase activity"/>
    <property type="evidence" value="ECO:0007669"/>
    <property type="project" value="UniProtKB-KW"/>
</dbReference>
<dbReference type="STRING" id="77020.A0A0M8MNI4"/>